<evidence type="ECO:0000313" key="2">
    <source>
        <dbReference type="EMBL" id="MFC4356232.1"/>
    </source>
</evidence>
<evidence type="ECO:0000313" key="3">
    <source>
        <dbReference type="Proteomes" id="UP001595733"/>
    </source>
</evidence>
<dbReference type="InterPro" id="IPR034660">
    <property type="entry name" value="DinB/YfiT-like"/>
</dbReference>
<sequence length="163" mass="19496">MRTLELLNEAREELVKEFHQFSDEEINQKPDADTWSAKELCEHLWKMEGYVMEQLADEKIEAKGAVYKPVRLTTMRQIKVEAPGMLQPELGDISKDEILNHLFSRRMQLIEQYKKHKSAGRLKDSAKHPVFMRLKVKQWYDYIGYHEKRHTEQLKRIRQQLNS</sequence>
<feature type="domain" description="DinB-like" evidence="1">
    <location>
        <begin position="7"/>
        <end position="154"/>
    </location>
</feature>
<dbReference type="InterPro" id="IPR024775">
    <property type="entry name" value="DinB-like"/>
</dbReference>
<dbReference type="EMBL" id="JBHSEF010000026">
    <property type="protein sequence ID" value="MFC4356232.1"/>
    <property type="molecule type" value="Genomic_DNA"/>
</dbReference>
<dbReference type="Proteomes" id="UP001595733">
    <property type="component" value="Unassembled WGS sequence"/>
</dbReference>
<dbReference type="RefSeq" id="WP_378142776.1">
    <property type="nucleotide sequence ID" value="NZ_JBHSEF010000026.1"/>
</dbReference>
<gene>
    <name evidence="2" type="ORF">ACFO0S_14320</name>
</gene>
<name>A0ABV8UZN1_9BACL</name>
<comment type="caution">
    <text evidence="2">The sequence shown here is derived from an EMBL/GenBank/DDBJ whole genome shotgun (WGS) entry which is preliminary data.</text>
</comment>
<organism evidence="2 3">
    <name type="scientific">Chryseomicrobium palamuruense</name>
    <dbReference type="NCBI Taxonomy" id="682973"/>
    <lineage>
        <taxon>Bacteria</taxon>
        <taxon>Bacillati</taxon>
        <taxon>Bacillota</taxon>
        <taxon>Bacilli</taxon>
        <taxon>Bacillales</taxon>
        <taxon>Caryophanaceae</taxon>
        <taxon>Chryseomicrobium</taxon>
    </lineage>
</organism>
<accession>A0ABV8UZN1</accession>
<dbReference type="Pfam" id="PF12867">
    <property type="entry name" value="DinB_2"/>
    <property type="match status" value="1"/>
</dbReference>
<dbReference type="SUPFAM" id="SSF109854">
    <property type="entry name" value="DinB/YfiT-like putative metalloenzymes"/>
    <property type="match status" value="1"/>
</dbReference>
<dbReference type="Gene3D" id="1.20.120.450">
    <property type="entry name" value="dinb family like domain"/>
    <property type="match status" value="1"/>
</dbReference>
<evidence type="ECO:0000259" key="1">
    <source>
        <dbReference type="Pfam" id="PF12867"/>
    </source>
</evidence>
<proteinExistence type="predicted"/>
<protein>
    <submittedName>
        <fullName evidence="2">DinB family protein</fullName>
    </submittedName>
</protein>
<reference evidence="3" key="1">
    <citation type="journal article" date="2019" name="Int. J. Syst. Evol. Microbiol.">
        <title>The Global Catalogue of Microorganisms (GCM) 10K type strain sequencing project: providing services to taxonomists for standard genome sequencing and annotation.</title>
        <authorList>
            <consortium name="The Broad Institute Genomics Platform"/>
            <consortium name="The Broad Institute Genome Sequencing Center for Infectious Disease"/>
            <person name="Wu L."/>
            <person name="Ma J."/>
        </authorList>
    </citation>
    <scope>NUCLEOTIDE SEQUENCE [LARGE SCALE GENOMIC DNA]</scope>
    <source>
        <strain evidence="3">CCUG 50353</strain>
    </source>
</reference>
<keyword evidence="3" id="KW-1185">Reference proteome</keyword>